<gene>
    <name evidence="1" type="ORF">HHI36_001944</name>
</gene>
<organism evidence="1 2">
    <name type="scientific">Cryptolaemus montrouzieri</name>
    <dbReference type="NCBI Taxonomy" id="559131"/>
    <lineage>
        <taxon>Eukaryota</taxon>
        <taxon>Metazoa</taxon>
        <taxon>Ecdysozoa</taxon>
        <taxon>Arthropoda</taxon>
        <taxon>Hexapoda</taxon>
        <taxon>Insecta</taxon>
        <taxon>Pterygota</taxon>
        <taxon>Neoptera</taxon>
        <taxon>Endopterygota</taxon>
        <taxon>Coleoptera</taxon>
        <taxon>Polyphaga</taxon>
        <taxon>Cucujiformia</taxon>
        <taxon>Coccinelloidea</taxon>
        <taxon>Coccinellidae</taxon>
        <taxon>Scymninae</taxon>
        <taxon>Scymnini</taxon>
        <taxon>Cryptolaemus</taxon>
    </lineage>
</organism>
<evidence type="ECO:0000313" key="1">
    <source>
        <dbReference type="EMBL" id="KAL3287474.1"/>
    </source>
</evidence>
<accession>A0ABD2P954</accession>
<sequence length="150" mass="17209">MNFFNNCTQKTLISPPWIISTTQIIETLTPYPKSETNPSIVHNIFSYLNSQFHNYNAIYEDASKTGTTANDLANDNRLVKLPEYCSIDTGDFFKEGLNLAESEPKDTFVIITNPLSAIEFFKQLHSKNPIKRQIRQKLYQLSLNDEEISI</sequence>
<dbReference type="AlphaFoldDB" id="A0ABD2P954"/>
<dbReference type="EMBL" id="JABFTP020000185">
    <property type="protein sequence ID" value="KAL3287474.1"/>
    <property type="molecule type" value="Genomic_DNA"/>
</dbReference>
<protein>
    <submittedName>
        <fullName evidence="1">Uncharacterized protein</fullName>
    </submittedName>
</protein>
<keyword evidence="2" id="KW-1185">Reference proteome</keyword>
<dbReference type="Proteomes" id="UP001516400">
    <property type="component" value="Unassembled WGS sequence"/>
</dbReference>
<reference evidence="1 2" key="1">
    <citation type="journal article" date="2021" name="BMC Biol.">
        <title>Horizontally acquired antibacterial genes associated with adaptive radiation of ladybird beetles.</title>
        <authorList>
            <person name="Li H.S."/>
            <person name="Tang X.F."/>
            <person name="Huang Y.H."/>
            <person name="Xu Z.Y."/>
            <person name="Chen M.L."/>
            <person name="Du X.Y."/>
            <person name="Qiu B.Y."/>
            <person name="Chen P.T."/>
            <person name="Zhang W."/>
            <person name="Slipinski A."/>
            <person name="Escalona H.E."/>
            <person name="Waterhouse R.M."/>
            <person name="Zwick A."/>
            <person name="Pang H."/>
        </authorList>
    </citation>
    <scope>NUCLEOTIDE SEQUENCE [LARGE SCALE GENOMIC DNA]</scope>
    <source>
        <strain evidence="1">SYSU2018</strain>
    </source>
</reference>
<comment type="caution">
    <text evidence="1">The sequence shown here is derived from an EMBL/GenBank/DDBJ whole genome shotgun (WGS) entry which is preliminary data.</text>
</comment>
<name>A0ABD2P954_9CUCU</name>
<proteinExistence type="predicted"/>
<evidence type="ECO:0000313" key="2">
    <source>
        <dbReference type="Proteomes" id="UP001516400"/>
    </source>
</evidence>